<comment type="similarity">
    <text evidence="2 7">Belongs to the FHIPEP (flagella/HR/invasion proteins export pore) family.</text>
</comment>
<dbReference type="Proteomes" id="UP001499910">
    <property type="component" value="Unassembled WGS sequence"/>
</dbReference>
<feature type="transmembrane region" description="Helical" evidence="7">
    <location>
        <begin position="241"/>
        <end position="263"/>
    </location>
</feature>
<evidence type="ECO:0000256" key="5">
    <source>
        <dbReference type="ARBA" id="ARBA00022989"/>
    </source>
</evidence>
<keyword evidence="8" id="KW-0966">Cell projection</keyword>
<dbReference type="InterPro" id="IPR006301">
    <property type="entry name" value="FlhA"/>
</dbReference>
<dbReference type="PIRSF" id="PIRSF005419">
    <property type="entry name" value="FlhA"/>
    <property type="match status" value="1"/>
</dbReference>
<evidence type="ECO:0000313" key="8">
    <source>
        <dbReference type="EMBL" id="GAA5074855.1"/>
    </source>
</evidence>
<comment type="function">
    <text evidence="7">Required for formation of the rod structure of the flagellar apparatus. Together with FliI and FliH, may constitute the export apparatus of flagellin.</text>
</comment>
<keyword evidence="3 7" id="KW-1003">Cell membrane</keyword>
<sequence length="692" mass="73531">MKRAATLFQPTILFALALMAIIVMMILPVPSFILDIGLAASFGLAILIFTVTLFIERPLDFSSFPTVLLASLMLRLSLNVSSTKLIIGQGHTGTGAAGGVIEGFAMFVIGGSVVMGLVIFCVLLIVNFIVINKGAARMAEVGARFALDGMPGKQLAIDSDMAAGAIDHAEAKRRRETEQAETTFFGSLDGASKFVKGDAIAGLLITLLNLVVGLIIGTAIHDMPLAQAFETYSILTVGDGLVSQIPAVIIAIASALLLARGGASGSTDTALIQQLGNHPSALATVGVLMAIFAMVPGLPFLPFLLGAAALGAAAWVRHKALLAEAQQPAPEAEAPAKAEEKIGDLLDLDDIHVEFAPDLVALALDPATGLDARIRNMREHVARAFGLILPEIRLTDRGDMPSGSYAIRLLGVEHATARLQPSRVLALVGDAHTDLPPGDDVEEPVYGAPARWIAAQDREAAALKGVTVVEASEVLATHLLEVLKRNLDRLLTFKTLQRQLDAFVTLSDGARSEENRRLLDEMIPDKVPLGLLHSVLRLLLAEQVSIRNLPLILEAVAEARGGSAPPEVICEHVRQRLGFQLVAEMKRADGTLPLIQLSNDWEEVFLRHQIGGETGLPEIALPPDQFNALARSVAEKVSQAGEKGSYPAVVTSALRRRFLRTVLNARGIPNPVFSFEEIGLEAKPALVGLAAP</sequence>
<dbReference type="InterPro" id="IPR001712">
    <property type="entry name" value="T3SS_FHIPEP"/>
</dbReference>
<keyword evidence="8" id="KW-0969">Cilium</keyword>
<dbReference type="InterPro" id="IPR042196">
    <property type="entry name" value="FHIPEP_4"/>
</dbReference>
<keyword evidence="7" id="KW-0653">Protein transport</keyword>
<keyword evidence="4 7" id="KW-0812">Transmembrane</keyword>
<keyword evidence="5 7" id="KW-1133">Transmembrane helix</keyword>
<accession>A0ABP9LEZ8</accession>
<keyword evidence="7" id="KW-1006">Bacterial flagellum protein export</keyword>
<evidence type="ECO:0000256" key="1">
    <source>
        <dbReference type="ARBA" id="ARBA00004651"/>
    </source>
</evidence>
<proteinExistence type="inferred from homology"/>
<name>A0ABP9LEZ8_9RHOB</name>
<dbReference type="Pfam" id="PF00771">
    <property type="entry name" value="FHIPEP"/>
    <property type="match status" value="1"/>
</dbReference>
<evidence type="ECO:0000256" key="3">
    <source>
        <dbReference type="ARBA" id="ARBA00022475"/>
    </source>
</evidence>
<dbReference type="PANTHER" id="PTHR30161">
    <property type="entry name" value="FLAGELLAR EXPORT PROTEIN, MEMBRANE FLHA SUBUNIT-RELATED"/>
    <property type="match status" value="1"/>
</dbReference>
<dbReference type="InterPro" id="IPR042194">
    <property type="entry name" value="FHIPEP_1"/>
</dbReference>
<dbReference type="Gene3D" id="3.40.50.12790">
    <property type="entry name" value="FHIPEP family, domain 4"/>
    <property type="match status" value="1"/>
</dbReference>
<feature type="transmembrane region" description="Helical" evidence="7">
    <location>
        <begin position="200"/>
        <end position="221"/>
    </location>
</feature>
<dbReference type="EMBL" id="BAABHW010000002">
    <property type="protein sequence ID" value="GAA5074855.1"/>
    <property type="molecule type" value="Genomic_DNA"/>
</dbReference>
<reference evidence="9" key="1">
    <citation type="journal article" date="2019" name="Int. J. Syst. Evol. Microbiol.">
        <title>The Global Catalogue of Microorganisms (GCM) 10K type strain sequencing project: providing services to taxonomists for standard genome sequencing and annotation.</title>
        <authorList>
            <consortium name="The Broad Institute Genomics Platform"/>
            <consortium name="The Broad Institute Genome Sequencing Center for Infectious Disease"/>
            <person name="Wu L."/>
            <person name="Ma J."/>
        </authorList>
    </citation>
    <scope>NUCLEOTIDE SEQUENCE [LARGE SCALE GENOMIC DNA]</scope>
    <source>
        <strain evidence="9">JCM 18015</strain>
    </source>
</reference>
<keyword evidence="7" id="KW-1005">Bacterial flagellum biogenesis</keyword>
<feature type="transmembrane region" description="Helical" evidence="7">
    <location>
        <begin position="12"/>
        <end position="30"/>
    </location>
</feature>
<keyword evidence="6 7" id="KW-0472">Membrane</keyword>
<keyword evidence="9" id="KW-1185">Reference proteome</keyword>
<gene>
    <name evidence="7 8" type="primary">flhA</name>
    <name evidence="8" type="ORF">GCM10023209_22370</name>
</gene>
<feature type="transmembrane region" description="Helical" evidence="7">
    <location>
        <begin position="107"/>
        <end position="130"/>
    </location>
</feature>
<organism evidence="8 9">
    <name type="scientific">[Roseibacterium] beibuensis</name>
    <dbReference type="NCBI Taxonomy" id="1193142"/>
    <lineage>
        <taxon>Bacteria</taxon>
        <taxon>Pseudomonadati</taxon>
        <taxon>Pseudomonadota</taxon>
        <taxon>Alphaproteobacteria</taxon>
        <taxon>Rhodobacterales</taxon>
        <taxon>Roseobacteraceae</taxon>
        <taxon>Roseicyclus</taxon>
    </lineage>
</organism>
<evidence type="ECO:0000256" key="2">
    <source>
        <dbReference type="ARBA" id="ARBA00008835"/>
    </source>
</evidence>
<evidence type="ECO:0000256" key="7">
    <source>
        <dbReference type="RuleBase" id="RU364093"/>
    </source>
</evidence>
<dbReference type="Gene3D" id="1.10.8.540">
    <property type="entry name" value="FHIPEP family, domain 3"/>
    <property type="match status" value="1"/>
</dbReference>
<comment type="subcellular location">
    <subcellularLocation>
        <location evidence="1 7">Cell membrane</location>
        <topology evidence="1 7">Multi-pass membrane protein</topology>
    </subcellularLocation>
</comment>
<keyword evidence="7" id="KW-0813">Transport</keyword>
<evidence type="ECO:0000256" key="4">
    <source>
        <dbReference type="ARBA" id="ARBA00022692"/>
    </source>
</evidence>
<dbReference type="Gene3D" id="3.40.30.60">
    <property type="entry name" value="FHIPEP family, domain 1"/>
    <property type="match status" value="1"/>
</dbReference>
<evidence type="ECO:0000256" key="6">
    <source>
        <dbReference type="ARBA" id="ARBA00023136"/>
    </source>
</evidence>
<dbReference type="PRINTS" id="PR00949">
    <property type="entry name" value="TYPE3IMAPROT"/>
</dbReference>
<dbReference type="PANTHER" id="PTHR30161:SF1">
    <property type="entry name" value="FLAGELLAR BIOSYNTHESIS PROTEIN FLHA-RELATED"/>
    <property type="match status" value="1"/>
</dbReference>
<feature type="transmembrane region" description="Helical" evidence="7">
    <location>
        <begin position="36"/>
        <end position="55"/>
    </location>
</feature>
<dbReference type="NCBIfam" id="TIGR01398">
    <property type="entry name" value="FlhA"/>
    <property type="match status" value="1"/>
</dbReference>
<protein>
    <recommendedName>
        <fullName evidence="7">Flagellar biosynthesis protein FlhA</fullName>
    </recommendedName>
</protein>
<feature type="transmembrane region" description="Helical" evidence="7">
    <location>
        <begin position="275"/>
        <end position="294"/>
    </location>
</feature>
<dbReference type="RefSeq" id="WP_259553894.1">
    <property type="nucleotide sequence ID" value="NZ_BAABHW010000002.1"/>
</dbReference>
<keyword evidence="8" id="KW-0282">Flagellum</keyword>
<evidence type="ECO:0000313" key="9">
    <source>
        <dbReference type="Proteomes" id="UP001499910"/>
    </source>
</evidence>
<dbReference type="InterPro" id="IPR042193">
    <property type="entry name" value="FHIPEP_3"/>
</dbReference>
<feature type="transmembrane region" description="Helical" evidence="7">
    <location>
        <begin position="67"/>
        <end position="87"/>
    </location>
</feature>
<comment type="caution">
    <text evidence="8">The sequence shown here is derived from an EMBL/GenBank/DDBJ whole genome shotgun (WGS) entry which is preliminary data.</text>
</comment>